<dbReference type="EMBL" id="CP001737">
    <property type="protein sequence ID" value="ACV78941.1"/>
    <property type="molecule type" value="Genomic_DNA"/>
</dbReference>
<dbReference type="SUPFAM" id="SSF50346">
    <property type="entry name" value="PRC-barrel domain"/>
    <property type="match status" value="1"/>
</dbReference>
<dbReference type="AlphaFoldDB" id="C8X7I8"/>
<dbReference type="HOGENOM" id="CLU_153926_0_0_11"/>
<dbReference type="KEGG" id="nml:Namu_2589"/>
<dbReference type="InterPro" id="IPR011033">
    <property type="entry name" value="PRC_barrel-like_sf"/>
</dbReference>
<reference evidence="3" key="1">
    <citation type="submission" date="2009-09" db="EMBL/GenBank/DDBJ databases">
        <title>The complete genome of Nakamurella multipartita DSM 44233.</title>
        <authorList>
            <consortium name="US DOE Joint Genome Institute (JGI-PGF)"/>
            <person name="Lucas S."/>
            <person name="Copeland A."/>
            <person name="Lapidus A."/>
            <person name="Glavina del Rio T."/>
            <person name="Dalin E."/>
            <person name="Tice H."/>
            <person name="Bruce D."/>
            <person name="Goodwin L."/>
            <person name="Pitluck S."/>
            <person name="Kyrpides N."/>
            <person name="Mavromatis K."/>
            <person name="Ivanova N."/>
            <person name="Ovchinnikova G."/>
            <person name="Sims D."/>
            <person name="Meincke L."/>
            <person name="Brettin T."/>
            <person name="Detter J.C."/>
            <person name="Han C."/>
            <person name="Larimer F."/>
            <person name="Land M."/>
            <person name="Hauser L."/>
            <person name="Markowitz V."/>
            <person name="Cheng J.-F."/>
            <person name="Hugenholtz P."/>
            <person name="Woyke T."/>
            <person name="Wu D."/>
            <person name="Klenk H.-P."/>
            <person name="Eisen J.A."/>
        </authorList>
    </citation>
    <scope>NUCLEOTIDE SEQUENCE [LARGE SCALE GENOMIC DNA]</scope>
    <source>
        <strain evidence="3">ATCC 700099 / DSM 44233 / CIP 104796 / JCM 9543 / NBRC 105858 / Y-104</strain>
    </source>
</reference>
<dbReference type="OrthoDB" id="4198549at2"/>
<dbReference type="InterPro" id="IPR027275">
    <property type="entry name" value="PRC-brl_dom"/>
</dbReference>
<evidence type="ECO:0000313" key="2">
    <source>
        <dbReference type="EMBL" id="ACV78941.1"/>
    </source>
</evidence>
<reference evidence="2 3" key="2">
    <citation type="journal article" date="2010" name="Stand. Genomic Sci.">
        <title>Complete genome sequence of Nakamurella multipartita type strain (Y-104).</title>
        <authorList>
            <person name="Tice H."/>
            <person name="Mayilraj S."/>
            <person name="Sims D."/>
            <person name="Lapidus A."/>
            <person name="Nolan M."/>
            <person name="Lucas S."/>
            <person name="Glavina Del Rio T."/>
            <person name="Copeland A."/>
            <person name="Cheng J.F."/>
            <person name="Meincke L."/>
            <person name="Bruce D."/>
            <person name="Goodwin L."/>
            <person name="Pitluck S."/>
            <person name="Ivanova N."/>
            <person name="Mavromatis K."/>
            <person name="Ovchinnikova G."/>
            <person name="Pati A."/>
            <person name="Chen A."/>
            <person name="Palaniappan K."/>
            <person name="Land M."/>
            <person name="Hauser L."/>
            <person name="Chang Y.J."/>
            <person name="Jeffries C.D."/>
            <person name="Detter J.C."/>
            <person name="Brettin T."/>
            <person name="Rohde M."/>
            <person name="Goker M."/>
            <person name="Bristow J."/>
            <person name="Eisen J.A."/>
            <person name="Markowitz V."/>
            <person name="Hugenholtz P."/>
            <person name="Kyrpides N.C."/>
            <person name="Klenk H.P."/>
            <person name="Chen F."/>
        </authorList>
    </citation>
    <scope>NUCLEOTIDE SEQUENCE [LARGE SCALE GENOMIC DNA]</scope>
    <source>
        <strain evidence="3">ATCC 700099 / DSM 44233 / CIP 104796 / JCM 9543 / NBRC 105858 / Y-104</strain>
    </source>
</reference>
<dbReference type="Pfam" id="PF05239">
    <property type="entry name" value="PRC"/>
    <property type="match status" value="1"/>
</dbReference>
<organism evidence="2 3">
    <name type="scientific">Nakamurella multipartita (strain ATCC 700099 / DSM 44233 / CIP 104796 / JCM 9543 / NBRC 105858 / Y-104)</name>
    <name type="common">Microsphaera multipartita</name>
    <dbReference type="NCBI Taxonomy" id="479431"/>
    <lineage>
        <taxon>Bacteria</taxon>
        <taxon>Bacillati</taxon>
        <taxon>Actinomycetota</taxon>
        <taxon>Actinomycetes</taxon>
        <taxon>Nakamurellales</taxon>
        <taxon>Nakamurellaceae</taxon>
        <taxon>Nakamurella</taxon>
    </lineage>
</organism>
<name>C8X7I8_NAKMY</name>
<gene>
    <name evidence="2" type="ordered locus">Namu_2589</name>
</gene>
<dbReference type="STRING" id="479431.Namu_2589"/>
<accession>C8X7I8</accession>
<protein>
    <recommendedName>
        <fullName evidence="1">PRC-barrel domain-containing protein</fullName>
    </recommendedName>
</protein>
<keyword evidence="3" id="KW-1185">Reference proteome</keyword>
<evidence type="ECO:0000259" key="1">
    <source>
        <dbReference type="Pfam" id="PF05239"/>
    </source>
</evidence>
<dbReference type="eggNOG" id="COG1873">
    <property type="taxonomic scope" value="Bacteria"/>
</dbReference>
<sequence>MLFSEATGRKVVSTETATSVGVVADYVVDPTLPGVVALTLAKTAGQGSTLPWPGITAFGADAVTVSTAAAVVAPDARLVELAGKSHALVGKRVLSTAGVALGSVLDVDFDPGSGRLAALLLAGGPIDATRLLGVGSYAAIVRA</sequence>
<dbReference type="Gene3D" id="2.30.30.240">
    <property type="entry name" value="PRC-barrel domain"/>
    <property type="match status" value="1"/>
</dbReference>
<proteinExistence type="predicted"/>
<dbReference type="RefSeq" id="WP_015747822.1">
    <property type="nucleotide sequence ID" value="NC_013235.1"/>
</dbReference>
<feature type="domain" description="PRC-barrel" evidence="1">
    <location>
        <begin position="86"/>
        <end position="125"/>
    </location>
</feature>
<dbReference type="InParanoid" id="C8X7I8"/>
<evidence type="ECO:0000313" key="3">
    <source>
        <dbReference type="Proteomes" id="UP000002218"/>
    </source>
</evidence>
<dbReference type="Proteomes" id="UP000002218">
    <property type="component" value="Chromosome"/>
</dbReference>